<keyword evidence="2" id="KW-1133">Transmembrane helix</keyword>
<comment type="caution">
    <text evidence="3">The sequence shown here is derived from an EMBL/GenBank/DDBJ whole genome shotgun (WGS) entry which is preliminary data.</text>
</comment>
<evidence type="ECO:0000256" key="1">
    <source>
        <dbReference type="SAM" id="MobiDB-lite"/>
    </source>
</evidence>
<reference evidence="3 4" key="1">
    <citation type="submission" date="2015-01" db="EMBL/GenBank/DDBJ databases">
        <title>Draft Genome Sequences of Four Bacillus thermoamylovorans Strains, Isolated From Food Products.</title>
        <authorList>
            <person name="Krawcyk A.O."/>
            <person name="Berendsen E.M."/>
            <person name="Eijlander R.T."/>
            <person name="de Jong A."/>
            <person name="Wells-Bennik M."/>
            <person name="Kuipers O.P."/>
        </authorList>
    </citation>
    <scope>NUCLEOTIDE SEQUENCE [LARGE SCALE GENOMIC DNA]</scope>
    <source>
        <strain evidence="3 4">B4167</strain>
    </source>
</reference>
<name>A0ABD4A5S7_9BACI</name>
<evidence type="ECO:0008006" key="5">
    <source>
        <dbReference type="Google" id="ProtNLM"/>
    </source>
</evidence>
<keyword evidence="2" id="KW-0472">Membrane</keyword>
<sequence length="421" mass="44427">MGRFVRKFLFVVIVLLIMCLTTPFSTMAFTAGKPITPGIPLSPGQPIDSGKPILPGDPLQPGDPIEPGNPNTGDNQWSDGNQGTNGNNKQNGAPIDGTTAPVMMPDGTIVVPNEDGTYSIYKPDKDGTYSEMPPNSKDSQSIIDQYTKYKNSTSTQTGKNNPIYGYNPNAEGPGFYEGIKYVVNDAIGQQVNLVGEVLDSNGNYQFGKSGTWKSFLVSGYKLVGQGTGNGYVQLSGDAFDGVLKGIDATQGFQNVKTAIQGYQSIAGAQSQFGLLAKTKQLFTATGPMTTLSKFNIATATVGIGFSAYETGANLHAWQNETNFEKKTDLAGKTFSSFGETLMGTGVISASIPTPATEVVGGVLLVTGAVLWAAGTGLQWLNKSKTGRKIIKGTVETFKKVGKKVSDLGSKIGDGLKSLFGF</sequence>
<evidence type="ECO:0000313" key="4">
    <source>
        <dbReference type="Proteomes" id="UP000032076"/>
    </source>
</evidence>
<protein>
    <recommendedName>
        <fullName evidence="5">Secreted protein</fullName>
    </recommendedName>
</protein>
<dbReference type="RefSeq" id="WP_041848717.1">
    <property type="nucleotide sequence ID" value="NZ_JXLS01000133.1"/>
</dbReference>
<organism evidence="3 4">
    <name type="scientific">Caldibacillus thermoamylovorans</name>
    <dbReference type="NCBI Taxonomy" id="35841"/>
    <lineage>
        <taxon>Bacteria</taxon>
        <taxon>Bacillati</taxon>
        <taxon>Bacillota</taxon>
        <taxon>Bacilli</taxon>
        <taxon>Bacillales</taxon>
        <taxon>Bacillaceae</taxon>
        <taxon>Caldibacillus</taxon>
    </lineage>
</organism>
<dbReference type="EMBL" id="JXLU01000114">
    <property type="protein sequence ID" value="KIO71880.1"/>
    <property type="molecule type" value="Genomic_DNA"/>
</dbReference>
<dbReference type="Proteomes" id="UP000032076">
    <property type="component" value="Unassembled WGS sequence"/>
</dbReference>
<evidence type="ECO:0000313" key="3">
    <source>
        <dbReference type="EMBL" id="KIO71880.1"/>
    </source>
</evidence>
<feature type="compositionally biased region" description="Polar residues" evidence="1">
    <location>
        <begin position="69"/>
        <end position="79"/>
    </location>
</feature>
<feature type="transmembrane region" description="Helical" evidence="2">
    <location>
        <begin position="358"/>
        <end position="380"/>
    </location>
</feature>
<proteinExistence type="predicted"/>
<feature type="region of interest" description="Disordered" evidence="1">
    <location>
        <begin position="40"/>
        <end position="139"/>
    </location>
</feature>
<evidence type="ECO:0000256" key="2">
    <source>
        <dbReference type="SAM" id="Phobius"/>
    </source>
</evidence>
<dbReference type="AlphaFoldDB" id="A0ABD4A5S7"/>
<keyword evidence="2" id="KW-0812">Transmembrane</keyword>
<feature type="compositionally biased region" description="Low complexity" evidence="1">
    <location>
        <begin position="80"/>
        <end position="92"/>
    </location>
</feature>
<gene>
    <name evidence="3" type="ORF">B4167_3283</name>
</gene>
<accession>A0ABD4A5S7</accession>